<comment type="catalytic activity">
    <reaction evidence="6">
        <text>cytidine(1402) in 16S rRNA + S-adenosyl-L-methionine = 2'-O-methylcytidine(1402) in 16S rRNA + S-adenosyl-L-homocysteine + H(+)</text>
        <dbReference type="Rhea" id="RHEA:42924"/>
        <dbReference type="Rhea" id="RHEA-COMP:10285"/>
        <dbReference type="Rhea" id="RHEA-COMP:10286"/>
        <dbReference type="ChEBI" id="CHEBI:15378"/>
        <dbReference type="ChEBI" id="CHEBI:57856"/>
        <dbReference type="ChEBI" id="CHEBI:59789"/>
        <dbReference type="ChEBI" id="CHEBI:74495"/>
        <dbReference type="ChEBI" id="CHEBI:82748"/>
        <dbReference type="EC" id="2.1.1.198"/>
    </reaction>
</comment>
<sequence>MTAEPRGDLSEAEAAEAGPRLWLVATPIGNLEDMSFRAIRVLKEVDAIACEDTRVTRSLLEHFDIPAKQVFACHEHNEAASAAGIVKLIEDGKSVALVSDAGAPAVSDPGYRVVRAVLDAGLEVSAVPGPSAVLAALTVSGLPTDRFTFIGFGPRKPGKRKRWLEAFADDPSTIVLMESPQRLAETLADALAVLGDRRAAVALELTKKFERVHRGRLSELIERYAEPPRGEATVVVEGAKTRREKVNKYAPDGGKKAR</sequence>
<gene>
    <name evidence="6 8" type="primary">rsmI</name>
    <name evidence="8" type="ORF">DDZ18_00485</name>
</gene>
<dbReference type="PANTHER" id="PTHR46111">
    <property type="entry name" value="RIBOSOMAL RNA SMALL SUBUNIT METHYLTRANSFERASE I"/>
    <property type="match status" value="1"/>
</dbReference>
<keyword evidence="4 6" id="KW-0808">Transferase</keyword>
<evidence type="ECO:0000256" key="4">
    <source>
        <dbReference type="ARBA" id="ARBA00022679"/>
    </source>
</evidence>
<evidence type="ECO:0000256" key="2">
    <source>
        <dbReference type="ARBA" id="ARBA00022552"/>
    </source>
</evidence>
<dbReference type="RefSeq" id="WP_109251402.1">
    <property type="nucleotide sequence ID" value="NZ_QEXV01000001.1"/>
</dbReference>
<reference evidence="9" key="1">
    <citation type="submission" date="2018-05" db="EMBL/GenBank/DDBJ databases">
        <authorList>
            <person name="Liu B.-T."/>
        </authorList>
    </citation>
    <scope>NUCLEOTIDE SEQUENCE [LARGE SCALE GENOMIC DNA]</scope>
    <source>
        <strain evidence="9">WD6-1</strain>
    </source>
</reference>
<dbReference type="CDD" id="cd11648">
    <property type="entry name" value="RsmI"/>
    <property type="match status" value="1"/>
</dbReference>
<comment type="function">
    <text evidence="6">Catalyzes the 2'-O-methylation of the ribose of cytidine 1402 (C1402) in 16S rRNA.</text>
</comment>
<organism evidence="8 9">
    <name type="scientific">Marinicauda salina</name>
    <dbReference type="NCBI Taxonomy" id="2135793"/>
    <lineage>
        <taxon>Bacteria</taxon>
        <taxon>Pseudomonadati</taxon>
        <taxon>Pseudomonadota</taxon>
        <taxon>Alphaproteobacteria</taxon>
        <taxon>Maricaulales</taxon>
        <taxon>Maricaulaceae</taxon>
        <taxon>Marinicauda</taxon>
    </lineage>
</organism>
<dbReference type="Pfam" id="PF00590">
    <property type="entry name" value="TP_methylase"/>
    <property type="match status" value="1"/>
</dbReference>
<protein>
    <recommendedName>
        <fullName evidence="6">Ribosomal RNA small subunit methyltransferase I</fullName>
        <ecNumber evidence="6">2.1.1.198</ecNumber>
    </recommendedName>
    <alternativeName>
        <fullName evidence="6">16S rRNA 2'-O-ribose C1402 methyltransferase</fullName>
    </alternativeName>
    <alternativeName>
        <fullName evidence="6">rRNA (cytidine-2'-O-)-methyltransferase RsmI</fullName>
    </alternativeName>
</protein>
<dbReference type="InterPro" id="IPR014776">
    <property type="entry name" value="4pyrrole_Mease_sub2"/>
</dbReference>
<dbReference type="AlphaFoldDB" id="A0A2U2BVU0"/>
<keyword evidence="9" id="KW-1185">Reference proteome</keyword>
<evidence type="ECO:0000256" key="1">
    <source>
        <dbReference type="ARBA" id="ARBA00022490"/>
    </source>
</evidence>
<dbReference type="NCBIfam" id="TIGR00096">
    <property type="entry name" value="16S rRNA (cytidine(1402)-2'-O)-methyltransferase"/>
    <property type="match status" value="1"/>
</dbReference>
<name>A0A2U2BVU0_9PROT</name>
<evidence type="ECO:0000256" key="6">
    <source>
        <dbReference type="HAMAP-Rule" id="MF_01877"/>
    </source>
</evidence>
<dbReference type="HAMAP" id="MF_01877">
    <property type="entry name" value="16SrRNA_methyltr_I"/>
    <property type="match status" value="1"/>
</dbReference>
<dbReference type="Proteomes" id="UP000245168">
    <property type="component" value="Unassembled WGS sequence"/>
</dbReference>
<keyword evidence="1 6" id="KW-0963">Cytoplasm</keyword>
<dbReference type="Gene3D" id="3.30.950.10">
    <property type="entry name" value="Methyltransferase, Cobalt-precorrin-4 Transmethylase, Domain 2"/>
    <property type="match status" value="1"/>
</dbReference>
<comment type="subcellular location">
    <subcellularLocation>
        <location evidence="6">Cytoplasm</location>
    </subcellularLocation>
</comment>
<dbReference type="FunFam" id="3.30.950.10:FF:000002">
    <property type="entry name" value="Ribosomal RNA small subunit methyltransferase I"/>
    <property type="match status" value="1"/>
</dbReference>
<evidence type="ECO:0000256" key="5">
    <source>
        <dbReference type="ARBA" id="ARBA00022691"/>
    </source>
</evidence>
<dbReference type="FunFam" id="3.40.1010.10:FF:000007">
    <property type="entry name" value="Ribosomal RNA small subunit methyltransferase I"/>
    <property type="match status" value="1"/>
</dbReference>
<proteinExistence type="inferred from homology"/>
<dbReference type="OrthoDB" id="9809084at2"/>
<dbReference type="InterPro" id="IPR000878">
    <property type="entry name" value="4pyrrol_Mease"/>
</dbReference>
<dbReference type="InterPro" id="IPR035996">
    <property type="entry name" value="4pyrrol_Methylase_sf"/>
</dbReference>
<dbReference type="PANTHER" id="PTHR46111:SF1">
    <property type="entry name" value="RIBOSOMAL RNA SMALL SUBUNIT METHYLTRANSFERASE I"/>
    <property type="match status" value="1"/>
</dbReference>
<comment type="caution">
    <text evidence="8">The sequence shown here is derived from an EMBL/GenBank/DDBJ whole genome shotgun (WGS) entry which is preliminary data.</text>
</comment>
<dbReference type="PROSITE" id="PS01296">
    <property type="entry name" value="RSMI"/>
    <property type="match status" value="1"/>
</dbReference>
<dbReference type="GO" id="GO:0005737">
    <property type="term" value="C:cytoplasm"/>
    <property type="evidence" value="ECO:0007669"/>
    <property type="project" value="UniProtKB-SubCell"/>
</dbReference>
<dbReference type="PIRSF" id="PIRSF005917">
    <property type="entry name" value="MTase_YraL"/>
    <property type="match status" value="1"/>
</dbReference>
<keyword evidence="5 6" id="KW-0949">S-adenosyl-L-methionine</keyword>
<evidence type="ECO:0000313" key="8">
    <source>
        <dbReference type="EMBL" id="PWE18128.1"/>
    </source>
</evidence>
<keyword evidence="3 6" id="KW-0489">Methyltransferase</keyword>
<feature type="domain" description="Tetrapyrrole methylase" evidence="7">
    <location>
        <begin position="20"/>
        <end position="220"/>
    </location>
</feature>
<evidence type="ECO:0000313" key="9">
    <source>
        <dbReference type="Proteomes" id="UP000245168"/>
    </source>
</evidence>
<dbReference type="Gene3D" id="3.40.1010.10">
    <property type="entry name" value="Cobalt-precorrin-4 Transmethylase, Domain 1"/>
    <property type="match status" value="1"/>
</dbReference>
<comment type="similarity">
    <text evidence="6">Belongs to the methyltransferase superfamily. RsmI family.</text>
</comment>
<dbReference type="EMBL" id="QEXV01000001">
    <property type="protein sequence ID" value="PWE18128.1"/>
    <property type="molecule type" value="Genomic_DNA"/>
</dbReference>
<evidence type="ECO:0000256" key="3">
    <source>
        <dbReference type="ARBA" id="ARBA00022603"/>
    </source>
</evidence>
<evidence type="ECO:0000259" key="7">
    <source>
        <dbReference type="Pfam" id="PF00590"/>
    </source>
</evidence>
<dbReference type="SUPFAM" id="SSF53790">
    <property type="entry name" value="Tetrapyrrole methylase"/>
    <property type="match status" value="1"/>
</dbReference>
<dbReference type="InterPro" id="IPR014777">
    <property type="entry name" value="4pyrrole_Mease_sub1"/>
</dbReference>
<dbReference type="EC" id="2.1.1.198" evidence="6"/>
<dbReference type="InterPro" id="IPR018063">
    <property type="entry name" value="SAM_MeTrfase_RsmI_CS"/>
</dbReference>
<keyword evidence="2 6" id="KW-0698">rRNA processing</keyword>
<dbReference type="GO" id="GO:0070677">
    <property type="term" value="F:rRNA (cytosine-2'-O-)-methyltransferase activity"/>
    <property type="evidence" value="ECO:0007669"/>
    <property type="project" value="UniProtKB-UniRule"/>
</dbReference>
<accession>A0A2U2BVU0</accession>
<dbReference type="InterPro" id="IPR008189">
    <property type="entry name" value="rRNA_ssu_MeTfrase_I"/>
</dbReference>